<dbReference type="Pfam" id="PF22003">
    <property type="entry name" value="MrkDrd"/>
    <property type="match status" value="1"/>
</dbReference>
<reference evidence="2 3" key="1">
    <citation type="submission" date="2020-11" db="EMBL/GenBank/DDBJ databases">
        <title>Taxonomic investigation of Rahnella strains.</title>
        <authorList>
            <person name="Lee S.D."/>
        </authorList>
    </citation>
    <scope>NUCLEOTIDE SEQUENCE [LARGE SCALE GENOMIC DNA]</scope>
    <source>
        <strain evidence="2 3">SAP-17</strain>
    </source>
</reference>
<keyword evidence="3" id="KW-1185">Reference proteome</keyword>
<name>A0ABS0DYF7_9GAMM</name>
<dbReference type="InterPro" id="IPR050263">
    <property type="entry name" value="Bact_Fimbrial_Adh_Pro"/>
</dbReference>
<accession>A0ABS0DYF7</accession>
<sequence length="383" mass="40884">MKSLYTTWIRVMMLLSGIVFTPPVFASVICSLQKSTPSISVTLQLGNINITSGADQPLGTLLYTGRFVQTSPRQILCEASMPSEFSLTRSIQITSAPTITSSWSNNKHQQIFESGVRGVGIAIWRDDVSVTTAKTAIGNYYYADSQIDSYDSSFSFGLIKTAEIASGSINVNNFPTVNITMGNNYGVTNLPPDIVLATVKFTGIIQVVAQTCNTSDINVDLGKHSANGVFKKIGSVTSWVDASITLTRCPAFRGYYGGDAADSDASKITINNDNVVTNMPARTANGLYVSFQPATSVIDVANGIMALSNSENQTVAKGVGIQIGWGNASGSPELFNFAGRTFTPPSEGTATFKIPIAARYIQTEAVVTPGLANGRAIFMINYH</sequence>
<evidence type="ECO:0000313" key="2">
    <source>
        <dbReference type="EMBL" id="MBF7977888.1"/>
    </source>
</evidence>
<feature type="domain" description="MrkD-like receptor binding" evidence="1">
    <location>
        <begin position="42"/>
        <end position="172"/>
    </location>
</feature>
<gene>
    <name evidence="2" type="ORF">IV433_00530</name>
</gene>
<dbReference type="InterPro" id="IPR054160">
    <property type="entry name" value="MrkD_recept-bd"/>
</dbReference>
<evidence type="ECO:0000313" key="3">
    <source>
        <dbReference type="Proteomes" id="UP000636811"/>
    </source>
</evidence>
<dbReference type="InterPro" id="IPR008966">
    <property type="entry name" value="Adhesion_dom_sf"/>
</dbReference>
<dbReference type="Gene3D" id="2.60.40.1090">
    <property type="entry name" value="Fimbrial-type adhesion domain"/>
    <property type="match status" value="1"/>
</dbReference>
<dbReference type="Proteomes" id="UP000636811">
    <property type="component" value="Unassembled WGS sequence"/>
</dbReference>
<dbReference type="EMBL" id="JADOBI010000001">
    <property type="protein sequence ID" value="MBF7977888.1"/>
    <property type="molecule type" value="Genomic_DNA"/>
</dbReference>
<dbReference type="Gene3D" id="2.60.40.3310">
    <property type="match status" value="1"/>
</dbReference>
<protein>
    <recommendedName>
        <fullName evidence="1">MrkD-like receptor binding domain-containing protein</fullName>
    </recommendedName>
</protein>
<evidence type="ECO:0000259" key="1">
    <source>
        <dbReference type="Pfam" id="PF22003"/>
    </source>
</evidence>
<dbReference type="InterPro" id="IPR036937">
    <property type="entry name" value="Adhesion_dom_fimbrial_sf"/>
</dbReference>
<dbReference type="RefSeq" id="WP_195812866.1">
    <property type="nucleotide sequence ID" value="NZ_JADOBI010000001.1"/>
</dbReference>
<comment type="caution">
    <text evidence="2">The sequence shown here is derived from an EMBL/GenBank/DDBJ whole genome shotgun (WGS) entry which is preliminary data.</text>
</comment>
<dbReference type="SUPFAM" id="SSF49401">
    <property type="entry name" value="Bacterial adhesins"/>
    <property type="match status" value="1"/>
</dbReference>
<dbReference type="PANTHER" id="PTHR33420:SF12">
    <property type="entry name" value="FIMBRIN-LIKE PROTEIN FIMI-RELATED"/>
    <property type="match status" value="1"/>
</dbReference>
<proteinExistence type="predicted"/>
<dbReference type="PANTHER" id="PTHR33420">
    <property type="entry name" value="FIMBRIAL SUBUNIT ELFA-RELATED"/>
    <property type="match status" value="1"/>
</dbReference>
<organism evidence="2 3">
    <name type="scientific">Rahnella laticis</name>
    <dbReference type="NCBI Taxonomy" id="2787622"/>
    <lineage>
        <taxon>Bacteria</taxon>
        <taxon>Pseudomonadati</taxon>
        <taxon>Pseudomonadota</taxon>
        <taxon>Gammaproteobacteria</taxon>
        <taxon>Enterobacterales</taxon>
        <taxon>Yersiniaceae</taxon>
        <taxon>Rahnella</taxon>
    </lineage>
</organism>